<comment type="caution">
    <text evidence="1">The sequence shown here is derived from an EMBL/GenBank/DDBJ whole genome shotgun (WGS) entry which is preliminary data.</text>
</comment>
<dbReference type="EMBL" id="DXEI01000141">
    <property type="protein sequence ID" value="HIX95691.1"/>
    <property type="molecule type" value="Genomic_DNA"/>
</dbReference>
<organism evidence="1 2">
    <name type="scientific">Candidatus Gemmiger excrementipullorum</name>
    <dbReference type="NCBI Taxonomy" id="2838610"/>
    <lineage>
        <taxon>Bacteria</taxon>
        <taxon>Bacillati</taxon>
        <taxon>Bacillota</taxon>
        <taxon>Clostridia</taxon>
        <taxon>Eubacteriales</taxon>
        <taxon>Gemmiger</taxon>
    </lineage>
</organism>
<evidence type="ECO:0000313" key="2">
    <source>
        <dbReference type="Proteomes" id="UP000886751"/>
    </source>
</evidence>
<dbReference type="InterPro" id="IPR016181">
    <property type="entry name" value="Acyl_CoA_acyltransferase"/>
</dbReference>
<protein>
    <submittedName>
        <fullName evidence="1">Uncharacterized protein</fullName>
    </submittedName>
</protein>
<evidence type="ECO:0000313" key="1">
    <source>
        <dbReference type="EMBL" id="HIX95691.1"/>
    </source>
</evidence>
<name>A0A9D2BVK3_9FIRM</name>
<sequence length="273" mass="29746">MLRMATAKDLPALVELRCARYGGSRADAAGWLQNVAGLDHTLLVQAGGGPVQAMLAAVPVRYMHHRGVWFCGAAAADGVPLQTLLPRLLGSCLRAFAKSGAAFAVAAPQDAKQAKAMETLGFHNLLPTRVLTMPVRPNLLAQAEFDSLTVRQWMERRARSQPGQIALPEAAMNEVMTQLYRRGLTVVSSRRGYGLYLTRDGEMQFLELQADNDAAADALLQAAREKTGTQHARVLLAENQTLYQGAGRRHSCGMIAFLAEPFPVTDVYFRMLL</sequence>
<proteinExistence type="predicted"/>
<dbReference type="AlphaFoldDB" id="A0A9D2BVK3"/>
<dbReference type="SUPFAM" id="SSF55729">
    <property type="entry name" value="Acyl-CoA N-acyltransferases (Nat)"/>
    <property type="match status" value="1"/>
</dbReference>
<gene>
    <name evidence="1" type="ORF">H9846_09580</name>
</gene>
<dbReference type="Proteomes" id="UP000886751">
    <property type="component" value="Unassembled WGS sequence"/>
</dbReference>
<accession>A0A9D2BVK3</accession>
<reference evidence="1" key="1">
    <citation type="journal article" date="2021" name="PeerJ">
        <title>Extensive microbial diversity within the chicken gut microbiome revealed by metagenomics and culture.</title>
        <authorList>
            <person name="Gilroy R."/>
            <person name="Ravi A."/>
            <person name="Getino M."/>
            <person name="Pursley I."/>
            <person name="Horton D.L."/>
            <person name="Alikhan N.F."/>
            <person name="Baker D."/>
            <person name="Gharbi K."/>
            <person name="Hall N."/>
            <person name="Watson M."/>
            <person name="Adriaenssens E.M."/>
            <person name="Foster-Nyarko E."/>
            <person name="Jarju S."/>
            <person name="Secka A."/>
            <person name="Antonio M."/>
            <person name="Oren A."/>
            <person name="Chaudhuri R.R."/>
            <person name="La Ragione R."/>
            <person name="Hildebrand F."/>
            <person name="Pallen M.J."/>
        </authorList>
    </citation>
    <scope>NUCLEOTIDE SEQUENCE</scope>
    <source>
        <strain evidence="1">ChiHecec2B26-7398</strain>
    </source>
</reference>
<reference evidence="1" key="2">
    <citation type="submission" date="2021-04" db="EMBL/GenBank/DDBJ databases">
        <authorList>
            <person name="Gilroy R."/>
        </authorList>
    </citation>
    <scope>NUCLEOTIDE SEQUENCE</scope>
    <source>
        <strain evidence="1">ChiHecec2B26-7398</strain>
    </source>
</reference>